<accession>A0A4U2Z917</accession>
<dbReference type="OrthoDB" id="5347439at2"/>
<dbReference type="InterPro" id="IPR018649">
    <property type="entry name" value="SHOCT"/>
</dbReference>
<protein>
    <submittedName>
        <fullName evidence="3">SHOCT domain-containing protein</fullName>
    </submittedName>
</protein>
<dbReference type="EMBL" id="SZPX01000001">
    <property type="protein sequence ID" value="TKI70956.1"/>
    <property type="molecule type" value="Genomic_DNA"/>
</dbReference>
<keyword evidence="1" id="KW-0472">Membrane</keyword>
<name>A0A4U2Z917_9BACT</name>
<keyword evidence="1" id="KW-0812">Transmembrane</keyword>
<organism evidence="3 4">
    <name type="scientific">Sulfurimonas crateris</name>
    <dbReference type="NCBI Taxonomy" id="2574727"/>
    <lineage>
        <taxon>Bacteria</taxon>
        <taxon>Pseudomonadati</taxon>
        <taxon>Campylobacterota</taxon>
        <taxon>Epsilonproteobacteria</taxon>
        <taxon>Campylobacterales</taxon>
        <taxon>Sulfurimonadaceae</taxon>
        <taxon>Sulfurimonas</taxon>
    </lineage>
</organism>
<keyword evidence="4" id="KW-1185">Reference proteome</keyword>
<feature type="domain" description="SHOCT" evidence="2">
    <location>
        <begin position="161"/>
        <end position="181"/>
    </location>
</feature>
<evidence type="ECO:0000256" key="1">
    <source>
        <dbReference type="SAM" id="Phobius"/>
    </source>
</evidence>
<feature type="transmembrane region" description="Helical" evidence="1">
    <location>
        <begin position="82"/>
        <end position="103"/>
    </location>
</feature>
<feature type="transmembrane region" description="Helical" evidence="1">
    <location>
        <begin position="43"/>
        <end position="62"/>
    </location>
</feature>
<evidence type="ECO:0000313" key="4">
    <source>
        <dbReference type="Proteomes" id="UP000309561"/>
    </source>
</evidence>
<comment type="caution">
    <text evidence="3">The sequence shown here is derived from an EMBL/GenBank/DDBJ whole genome shotgun (WGS) entry which is preliminary data.</text>
</comment>
<reference evidence="3 4" key="1">
    <citation type="submission" date="2019-04" db="EMBL/GenBank/DDBJ databases">
        <title>Sulfurimonas crateris sp. nov. a facultative anaerobic sulfur-oxidizing chemolithautotrophic bacterium isolated from a terrestrial mud vulcano.</title>
        <authorList>
            <person name="Ratnikova N.M."/>
            <person name="Slobodkin A.I."/>
            <person name="Merkel A.Y."/>
            <person name="Novikov A."/>
            <person name="Bonch-Osmolovskaya E.A."/>
            <person name="Slobodkina G.B."/>
        </authorList>
    </citation>
    <scope>NUCLEOTIDE SEQUENCE [LARGE SCALE GENOMIC DNA]</scope>
    <source>
        <strain evidence="3 4">SN118</strain>
    </source>
</reference>
<sequence length="181" mass="20803">MLNYMYKNSELIKRQKMANDMKNAGAATLFAAGIQTGGFGARLFGYFLFFIPASLLYIFVIFIPSKGFGGILDFSKNPPENIITITLAIIAISAPVILPFVLWERSIRKFRRKNGLSIYKNVREELEQIEFNKEYAKEAKAREAFETSKSSDKMNINYWFELLQKGAITQDEYEAKKRELL</sequence>
<dbReference type="Pfam" id="PF09851">
    <property type="entry name" value="SHOCT"/>
    <property type="match status" value="1"/>
</dbReference>
<evidence type="ECO:0000259" key="2">
    <source>
        <dbReference type="Pfam" id="PF09851"/>
    </source>
</evidence>
<proteinExistence type="predicted"/>
<keyword evidence="1" id="KW-1133">Transmembrane helix</keyword>
<dbReference type="Proteomes" id="UP000309561">
    <property type="component" value="Unassembled WGS sequence"/>
</dbReference>
<evidence type="ECO:0000313" key="3">
    <source>
        <dbReference type="EMBL" id="TKI70956.1"/>
    </source>
</evidence>
<dbReference type="AlphaFoldDB" id="A0A4U2Z917"/>
<gene>
    <name evidence="3" type="ORF">FCU45_00780</name>
</gene>